<reference evidence="4" key="1">
    <citation type="submission" date="2025-08" db="UniProtKB">
        <authorList>
            <consortium name="Ensembl"/>
        </authorList>
    </citation>
    <scope>IDENTIFICATION</scope>
</reference>
<feature type="coiled-coil region" evidence="1">
    <location>
        <begin position="317"/>
        <end position="472"/>
    </location>
</feature>
<dbReference type="AlphaFoldDB" id="A0A8B9RX86"/>
<dbReference type="InterPro" id="IPR038810">
    <property type="entry name" value="CNTLN"/>
</dbReference>
<keyword evidence="3" id="KW-0472">Membrane</keyword>
<feature type="coiled-coil region" evidence="1">
    <location>
        <begin position="611"/>
        <end position="638"/>
    </location>
</feature>
<dbReference type="Ensembl" id="ENSANIT00000016180.1">
    <property type="protein sequence ID" value="ENSANIP00000015637.1"/>
    <property type="gene ID" value="ENSANIG00000010561.1"/>
</dbReference>
<evidence type="ECO:0000256" key="2">
    <source>
        <dbReference type="SAM" id="MobiDB-lite"/>
    </source>
</evidence>
<dbReference type="PANTHER" id="PTHR18957">
    <property type="entry name" value="CENTLEIN"/>
    <property type="match status" value="1"/>
</dbReference>
<dbReference type="GO" id="GO:0005813">
    <property type="term" value="C:centrosome"/>
    <property type="evidence" value="ECO:0007669"/>
    <property type="project" value="TreeGrafter"/>
</dbReference>
<keyword evidence="3" id="KW-1133">Transmembrane helix</keyword>
<feature type="coiled-coil region" evidence="1">
    <location>
        <begin position="231"/>
        <end position="293"/>
    </location>
</feature>
<dbReference type="PANTHER" id="PTHR18957:SF0">
    <property type="entry name" value="CENTLEIN"/>
    <property type="match status" value="1"/>
</dbReference>
<keyword evidence="5" id="KW-1185">Reference proteome</keyword>
<sequence length="975" mass="113047">MKIGSSLSTIKLFEHNCLTEVIVVLFLNFSLLLVLHRKELQQLQNLYRQNIEHTAQQAELIKQLQALNTDTQKVLKDQEDAHAAETTSYQKLYNELTSCFETVKTSEIQLQRSCASLQDQLLGKDQKICQLQEQLQQARGALNAVHQNSPKCEVQVFQQPSLSELECLITMQKSEIELLQEKLKKASLNLAEHNLYATDTLESSNIRTGRKHEEPPVKRSRSLSPKSSFRESEELRKLKIAERKIENLEKTLQLKTQETDELRAAHEQRKERLQMLQTNYRALKEQLKQWEEGDSRYRHADTHQLCQEDSDAVWNELAFFKREHKKLLIEKLNLEEELDQMKVHQSVGKLSMQEFNCVRQLERRLKAIEGDLKKQKEVNKDLLKEKNYLKASLEVQKEDADTRERELEALLKRICEIKKDKAELQFVIDEQEKEAASLKRQVAEANRLRNENEDLLSQVQELKCLLDEAKAVATSGQCNCRITGTKVKLKTAKKKSSLGHHGAFLKQSIKVMSNVFENFSKDGWEDVSESSDSEIPTSESLETVIMKTVQNIDPLQNRSKQQGKKQIQGSQKPCNVVRLEDKHQQYNKKVYNRTLNRTKRRNTVQKMGYSVTLLQERIKSLQQQIAVLQNEKKTAVSSVKGFKETNEKLTTQLHLADQRLQATKLTIEVKYFSLCCLKMFSLILFCILTIFSNSDMQCDFFPSRISRLERDLNMKRHLVEDLRSRLKANQENEKTSNETLESLERKVKALAEDCSNKKTSIDSLKQRLNVATKEKSQYEQMYHKAKDELEKKELKLTSLESKMIETECAMTELETTASQQLHGLAKQSGHALETLQKKLLLTNDKIEEFMTFVKALTRELQHSVQELRTKIKQAKKMGEVRACKKSLSQESVQLAASILNVSTTDLEEILEVEDDEETAKAKMEFEKDKEWLQYIQKLIEAQFPFASYLMDAILEKLNEKKKLVEEYNSLMKHTL</sequence>
<proteinExistence type="predicted"/>
<feature type="region of interest" description="Disordered" evidence="2">
    <location>
        <begin position="202"/>
        <end position="228"/>
    </location>
</feature>
<dbReference type="GO" id="GO:0005814">
    <property type="term" value="C:centriole"/>
    <property type="evidence" value="ECO:0007669"/>
    <property type="project" value="TreeGrafter"/>
</dbReference>
<accession>A0A8B9RX86</accession>
<evidence type="ECO:0000256" key="3">
    <source>
        <dbReference type="SAM" id="Phobius"/>
    </source>
</evidence>
<evidence type="ECO:0000256" key="1">
    <source>
        <dbReference type="SAM" id="Coils"/>
    </source>
</evidence>
<evidence type="ECO:0000313" key="4">
    <source>
        <dbReference type="Ensembl" id="ENSANIP00000015637.1"/>
    </source>
</evidence>
<protein>
    <submittedName>
        <fullName evidence="4">Centlein</fullName>
    </submittedName>
</protein>
<dbReference type="Proteomes" id="UP000694541">
    <property type="component" value="Unplaced"/>
</dbReference>
<reference evidence="4" key="2">
    <citation type="submission" date="2025-09" db="UniProtKB">
        <authorList>
            <consortium name="Ensembl"/>
        </authorList>
    </citation>
    <scope>IDENTIFICATION</scope>
</reference>
<evidence type="ECO:0000313" key="5">
    <source>
        <dbReference type="Proteomes" id="UP000694541"/>
    </source>
</evidence>
<name>A0A8B9RX86_9AVES</name>
<dbReference type="GO" id="GO:0010457">
    <property type="term" value="P:centriole-centriole cohesion"/>
    <property type="evidence" value="ECO:0007669"/>
    <property type="project" value="TreeGrafter"/>
</dbReference>
<organism evidence="4 5">
    <name type="scientific">Accipiter nisus</name>
    <name type="common">Eurasian sparrowhawk</name>
    <dbReference type="NCBI Taxonomy" id="211598"/>
    <lineage>
        <taxon>Eukaryota</taxon>
        <taxon>Metazoa</taxon>
        <taxon>Chordata</taxon>
        <taxon>Craniata</taxon>
        <taxon>Vertebrata</taxon>
        <taxon>Euteleostomi</taxon>
        <taxon>Archelosauria</taxon>
        <taxon>Archosauria</taxon>
        <taxon>Dinosauria</taxon>
        <taxon>Saurischia</taxon>
        <taxon>Theropoda</taxon>
        <taxon>Coelurosauria</taxon>
        <taxon>Aves</taxon>
        <taxon>Neognathae</taxon>
        <taxon>Neoaves</taxon>
        <taxon>Telluraves</taxon>
        <taxon>Accipitrimorphae</taxon>
        <taxon>Accipitriformes</taxon>
        <taxon>Accipitridae</taxon>
        <taxon>Accipitrinae</taxon>
        <taxon>Accipiter</taxon>
    </lineage>
</organism>
<feature type="coiled-coil region" evidence="1">
    <location>
        <begin position="705"/>
        <end position="816"/>
    </location>
</feature>
<feature type="transmembrane region" description="Helical" evidence="3">
    <location>
        <begin position="12"/>
        <end position="35"/>
    </location>
</feature>
<keyword evidence="1" id="KW-0175">Coiled coil</keyword>
<feature type="coiled-coil region" evidence="1">
    <location>
        <begin position="162"/>
        <end position="196"/>
    </location>
</feature>
<keyword evidence="3" id="KW-0812">Transmembrane</keyword>